<dbReference type="Proteomes" id="UP000320762">
    <property type="component" value="Unassembled WGS sequence"/>
</dbReference>
<comment type="caution">
    <text evidence="1">The sequence shown here is derived from an EMBL/GenBank/DDBJ whole genome shotgun (WGS) entry which is preliminary data.</text>
</comment>
<gene>
    <name evidence="1" type="ORF">BD626DRAFT_102190</name>
</gene>
<organism evidence="1 2">
    <name type="scientific">Schizophyllum amplum</name>
    <dbReference type="NCBI Taxonomy" id="97359"/>
    <lineage>
        <taxon>Eukaryota</taxon>
        <taxon>Fungi</taxon>
        <taxon>Dikarya</taxon>
        <taxon>Basidiomycota</taxon>
        <taxon>Agaricomycotina</taxon>
        <taxon>Agaricomycetes</taxon>
        <taxon>Agaricomycetidae</taxon>
        <taxon>Agaricales</taxon>
        <taxon>Schizophyllaceae</taxon>
        <taxon>Schizophyllum</taxon>
    </lineage>
</organism>
<evidence type="ECO:0000313" key="2">
    <source>
        <dbReference type="Proteomes" id="UP000320762"/>
    </source>
</evidence>
<keyword evidence="2" id="KW-1185">Reference proteome</keyword>
<reference evidence="1 2" key="1">
    <citation type="journal article" date="2019" name="New Phytol.">
        <title>Comparative genomics reveals unique wood-decay strategies and fruiting body development in the Schizophyllaceae.</title>
        <authorList>
            <person name="Almasi E."/>
            <person name="Sahu N."/>
            <person name="Krizsan K."/>
            <person name="Balint B."/>
            <person name="Kovacs G.M."/>
            <person name="Kiss B."/>
            <person name="Cseklye J."/>
            <person name="Drula E."/>
            <person name="Henrissat B."/>
            <person name="Nagy I."/>
            <person name="Chovatia M."/>
            <person name="Adam C."/>
            <person name="LaButti K."/>
            <person name="Lipzen A."/>
            <person name="Riley R."/>
            <person name="Grigoriev I.V."/>
            <person name="Nagy L.G."/>
        </authorList>
    </citation>
    <scope>NUCLEOTIDE SEQUENCE [LARGE SCALE GENOMIC DNA]</scope>
    <source>
        <strain evidence="1 2">NL-1724</strain>
    </source>
</reference>
<sequence length="272" mass="30810">MSARTFYPIAHHLSHRESDADPCRCPLRGVASSRILANPGQPGEKKATMIGEIHRQSSYVPLETPMVKYIFRQDAFDSSGEIVGPGGRAVYHLEDEGREHKLHALKPYPLHIIRVDGSRLASIHWGYVSDATRLEPHAVWKEEKIKFKGGVFDEDLTMTLPNDRRYRWVADFTSDPLRWLLHDSRDVVVAVYRMRSKRITAALELPPEQINLLEPCVMTVFYLEYISHGLAAKIRTSPGSSPQQQTSRKRSIYELKDAGTESQSTVMSALSL</sequence>
<dbReference type="OrthoDB" id="2849442at2759"/>
<name>A0A550CRY3_9AGAR</name>
<dbReference type="AlphaFoldDB" id="A0A550CRY3"/>
<dbReference type="EMBL" id="VDMD01000002">
    <property type="protein sequence ID" value="TRM67534.1"/>
    <property type="molecule type" value="Genomic_DNA"/>
</dbReference>
<protein>
    <submittedName>
        <fullName evidence="1">Uncharacterized protein</fullName>
    </submittedName>
</protein>
<evidence type="ECO:0000313" key="1">
    <source>
        <dbReference type="EMBL" id="TRM67534.1"/>
    </source>
</evidence>
<accession>A0A550CRY3</accession>
<proteinExistence type="predicted"/>